<dbReference type="SUPFAM" id="SSF51735">
    <property type="entry name" value="NAD(P)-binding Rossmann-fold domains"/>
    <property type="match status" value="1"/>
</dbReference>
<dbReference type="Proteomes" id="UP000663868">
    <property type="component" value="Unassembled WGS sequence"/>
</dbReference>
<accession>A0A820M3M9</accession>
<dbReference type="GO" id="GO:0003824">
    <property type="term" value="F:catalytic activity"/>
    <property type="evidence" value="ECO:0007669"/>
    <property type="project" value="UniProtKB-ARBA"/>
</dbReference>
<sequence length="111" mass="13201">IQNLDQPDIYPFKFKLIIRPMIGRHLDSMFIMEEYLEKECQDLDYTIVRPPRLLDDRMIEKEVKVNENGYFFPGESTANRIPRANVARFMLDILKEEKYIRQAVAIDMSAM</sequence>
<dbReference type="InterPro" id="IPR036291">
    <property type="entry name" value="NAD(P)-bd_dom_sf"/>
</dbReference>
<gene>
    <name evidence="2" type="ORF">KXQ929_LOCUS49153</name>
</gene>
<feature type="domain" description="NAD(P)-binding" evidence="1">
    <location>
        <begin position="11"/>
        <end position="96"/>
    </location>
</feature>
<dbReference type="Pfam" id="PF13460">
    <property type="entry name" value="NAD_binding_10"/>
    <property type="match status" value="1"/>
</dbReference>
<evidence type="ECO:0000259" key="1">
    <source>
        <dbReference type="Pfam" id="PF13460"/>
    </source>
</evidence>
<dbReference type="Gene3D" id="3.40.50.720">
    <property type="entry name" value="NAD(P)-binding Rossmann-like Domain"/>
    <property type="match status" value="1"/>
</dbReference>
<dbReference type="InterPro" id="IPR016040">
    <property type="entry name" value="NAD(P)-bd_dom"/>
</dbReference>
<dbReference type="EMBL" id="CAJOBB010020407">
    <property type="protein sequence ID" value="CAF4367216.1"/>
    <property type="molecule type" value="Genomic_DNA"/>
</dbReference>
<feature type="non-terminal residue" evidence="2">
    <location>
        <position position="1"/>
    </location>
</feature>
<name>A0A820M3M9_9BILA</name>
<evidence type="ECO:0000313" key="2">
    <source>
        <dbReference type="EMBL" id="CAF4367216.1"/>
    </source>
</evidence>
<proteinExistence type="predicted"/>
<reference evidence="2" key="1">
    <citation type="submission" date="2021-02" db="EMBL/GenBank/DDBJ databases">
        <authorList>
            <person name="Nowell W R."/>
        </authorList>
    </citation>
    <scope>NUCLEOTIDE SEQUENCE</scope>
</reference>
<dbReference type="AlphaFoldDB" id="A0A820M3M9"/>
<comment type="caution">
    <text evidence="2">The sequence shown here is derived from an EMBL/GenBank/DDBJ whole genome shotgun (WGS) entry which is preliminary data.</text>
</comment>
<evidence type="ECO:0000313" key="3">
    <source>
        <dbReference type="Proteomes" id="UP000663868"/>
    </source>
</evidence>
<protein>
    <recommendedName>
        <fullName evidence="1">NAD(P)-binding domain-containing protein</fullName>
    </recommendedName>
</protein>
<organism evidence="2 3">
    <name type="scientific">Adineta steineri</name>
    <dbReference type="NCBI Taxonomy" id="433720"/>
    <lineage>
        <taxon>Eukaryota</taxon>
        <taxon>Metazoa</taxon>
        <taxon>Spiralia</taxon>
        <taxon>Gnathifera</taxon>
        <taxon>Rotifera</taxon>
        <taxon>Eurotatoria</taxon>
        <taxon>Bdelloidea</taxon>
        <taxon>Adinetida</taxon>
        <taxon>Adinetidae</taxon>
        <taxon>Adineta</taxon>
    </lineage>
</organism>